<sequence length="775" mass="86595">MVHTNTASECPKEMIALKMAQTEKLLPGNQNSVSMDSSSVDMKQLSTHAGSKGRTQHRQTSKPSKRENICSIGSSSSDAPTAVKKRVVPTFHRKASGLKEKTKNKPEKLSQMSIEQVMGTTHRVSGALVQAAKTVTSMSPSELAKLQEIISESSEMLMMLTYTDGSTQLREPNEPRKRASASLHEEGVANSVLVAIQRKAAKKEYMFVSFPLAGLGKENASEATRNVLLEILQSSTRKVCFDAQELMHAIIINYSLDPQSGCNKWVIMDPKIACWLLDPDNPPVTFSGMLKTFVTGKYNDQAPNNHLTHLELLGLVMGDLTNKLQRKNLWELFINLEVPLIPILAGMEVQGIQVNQKMLISYSNILKDEIKDVEKQCYKEAGHPFQITSHIQLRQVLFVELKLDEQCPGQKLARTNVQNLKSTSETVLHKLIDLHPLPELVLTHRQLVKLKSTYLDGLSDYVSGGYIHTSWDQTSAASGRLQSSNPNIQNIPKQPLQLHKDANGSVVNETTASSTTPATTLWMREPFYSHDGWSFFAADFQSIELRILAHLSQDAVLLKVFNDAGSTDIFVQLTCEWLGLNLDDVKTADRERTKRIVYSVIYGVGAERLAETLNDTKENAKAFTKSFLVKFKGVNTFAQRCISECQRHGHVKTIFHRHRLISNISSQNFHVRSHAERQAVNFVIQGSAADICKLAMIHIMKVLSEKNTVRARLLVQIHDELLFEVHDEDINEVKGILKTVMESTPTLGESICQLKVPLPVSLSYGKTWGHLKQMV</sequence>
<dbReference type="Gene3D" id="1.10.150.20">
    <property type="entry name" value="5' to 3' exonuclease, C-terminal subdomain"/>
    <property type="match status" value="1"/>
</dbReference>
<keyword evidence="1" id="KW-0235">DNA replication</keyword>
<dbReference type="OMA" id="YTIATEC"/>
<dbReference type="SUPFAM" id="SSF56672">
    <property type="entry name" value="DNA/RNA polymerases"/>
    <property type="match status" value="1"/>
</dbReference>
<dbReference type="GO" id="GO:0006302">
    <property type="term" value="P:double-strand break repair"/>
    <property type="evidence" value="ECO:0000318"/>
    <property type="project" value="GO_Central"/>
</dbReference>
<dbReference type="KEGG" id="spu:105447057"/>
<evidence type="ECO:0000313" key="5">
    <source>
        <dbReference type="Proteomes" id="UP000007110"/>
    </source>
</evidence>
<dbReference type="AlphaFoldDB" id="A0A7M7NTE2"/>
<dbReference type="Gene3D" id="1.20.1060.10">
    <property type="entry name" value="Taq DNA Polymerase, Chain T, domain 4"/>
    <property type="match status" value="1"/>
</dbReference>
<dbReference type="InterPro" id="IPR036397">
    <property type="entry name" value="RNaseH_sf"/>
</dbReference>
<dbReference type="EnsemblMetazoa" id="XM_030985405">
    <property type="protein sequence ID" value="XP_030841265"/>
    <property type="gene ID" value="LOC105447057"/>
</dbReference>
<dbReference type="PRINTS" id="PR00868">
    <property type="entry name" value="DNAPOLI"/>
</dbReference>
<dbReference type="Gene3D" id="3.30.70.370">
    <property type="match status" value="1"/>
</dbReference>
<dbReference type="CDD" id="cd08638">
    <property type="entry name" value="DNA_pol_A_theta"/>
    <property type="match status" value="1"/>
</dbReference>
<dbReference type="SMART" id="SM00482">
    <property type="entry name" value="POLAc"/>
    <property type="match status" value="1"/>
</dbReference>
<dbReference type="InterPro" id="IPR040940">
    <property type="entry name" value="DNA_pol_P_Exo"/>
</dbReference>
<dbReference type="InterPro" id="IPR043502">
    <property type="entry name" value="DNA/RNA_pol_sf"/>
</dbReference>
<dbReference type="GeneID" id="105447057"/>
<dbReference type="GO" id="GO:0003677">
    <property type="term" value="F:DNA binding"/>
    <property type="evidence" value="ECO:0007669"/>
    <property type="project" value="InterPro"/>
</dbReference>
<reference evidence="4" key="2">
    <citation type="submission" date="2021-01" db="UniProtKB">
        <authorList>
            <consortium name="EnsemblMetazoa"/>
        </authorList>
    </citation>
    <scope>IDENTIFICATION</scope>
</reference>
<dbReference type="Gene3D" id="3.30.420.10">
    <property type="entry name" value="Ribonuclease H-like superfamily/Ribonuclease H"/>
    <property type="match status" value="1"/>
</dbReference>
<dbReference type="OrthoDB" id="275278at2759"/>
<organism evidence="4 5">
    <name type="scientific">Strongylocentrotus purpuratus</name>
    <name type="common">Purple sea urchin</name>
    <dbReference type="NCBI Taxonomy" id="7668"/>
    <lineage>
        <taxon>Eukaryota</taxon>
        <taxon>Metazoa</taxon>
        <taxon>Echinodermata</taxon>
        <taxon>Eleutherozoa</taxon>
        <taxon>Echinozoa</taxon>
        <taxon>Echinoidea</taxon>
        <taxon>Euechinoidea</taxon>
        <taxon>Echinacea</taxon>
        <taxon>Camarodonta</taxon>
        <taxon>Echinidea</taxon>
        <taxon>Strongylocentrotidae</taxon>
        <taxon>Strongylocentrotus</taxon>
    </lineage>
</organism>
<dbReference type="FunFam" id="1.10.150.20:FF:000002">
    <property type="entry name" value="DNA polymerase I"/>
    <property type="match status" value="1"/>
</dbReference>
<evidence type="ECO:0000256" key="1">
    <source>
        <dbReference type="ARBA" id="ARBA00022705"/>
    </source>
</evidence>
<protein>
    <recommendedName>
        <fullName evidence="3">DNA-directed DNA polymerase family A palm domain-containing protein</fullName>
    </recommendedName>
</protein>
<dbReference type="RefSeq" id="XP_030841265.1">
    <property type="nucleotide sequence ID" value="XM_030985405.1"/>
</dbReference>
<feature type="compositionally biased region" description="Low complexity" evidence="2">
    <location>
        <begin position="32"/>
        <end position="42"/>
    </location>
</feature>
<dbReference type="InterPro" id="IPR001098">
    <property type="entry name" value="DNA-dir_DNA_pol_A_palm_dom"/>
</dbReference>
<evidence type="ECO:0000259" key="3">
    <source>
        <dbReference type="SMART" id="SM00482"/>
    </source>
</evidence>
<dbReference type="InParanoid" id="A0A7M7NTE2"/>
<dbReference type="GO" id="GO:0003887">
    <property type="term" value="F:DNA-directed DNA polymerase activity"/>
    <property type="evidence" value="ECO:0000318"/>
    <property type="project" value="GO_Central"/>
</dbReference>
<keyword evidence="5" id="KW-1185">Reference proteome</keyword>
<proteinExistence type="predicted"/>
<accession>A0A7M7NTE2</accession>
<evidence type="ECO:0000256" key="2">
    <source>
        <dbReference type="SAM" id="MobiDB-lite"/>
    </source>
</evidence>
<name>A0A7M7NTE2_STRPU</name>
<dbReference type="PANTHER" id="PTHR10133:SF27">
    <property type="entry name" value="DNA POLYMERASE NU"/>
    <property type="match status" value="1"/>
</dbReference>
<dbReference type="GO" id="GO:0006261">
    <property type="term" value="P:DNA-templated DNA replication"/>
    <property type="evidence" value="ECO:0007669"/>
    <property type="project" value="InterPro"/>
</dbReference>
<feature type="domain" description="DNA-directed DNA polymerase family A palm" evidence="3">
    <location>
        <begin position="523"/>
        <end position="729"/>
    </location>
</feature>
<dbReference type="Pfam" id="PF00476">
    <property type="entry name" value="DNA_pol_A"/>
    <property type="match status" value="1"/>
</dbReference>
<dbReference type="Pfam" id="PF18049">
    <property type="entry name" value="DNA_pol_P_Exo"/>
    <property type="match status" value="1"/>
</dbReference>
<reference evidence="5" key="1">
    <citation type="submission" date="2015-02" db="EMBL/GenBank/DDBJ databases">
        <title>Genome sequencing for Strongylocentrotus purpuratus.</title>
        <authorList>
            <person name="Murali S."/>
            <person name="Liu Y."/>
            <person name="Vee V."/>
            <person name="English A."/>
            <person name="Wang M."/>
            <person name="Skinner E."/>
            <person name="Han Y."/>
            <person name="Muzny D.M."/>
            <person name="Worley K.C."/>
            <person name="Gibbs R.A."/>
        </authorList>
    </citation>
    <scope>NUCLEOTIDE SEQUENCE</scope>
</reference>
<feature type="region of interest" description="Disordered" evidence="2">
    <location>
        <begin position="27"/>
        <end position="84"/>
    </location>
</feature>
<dbReference type="Proteomes" id="UP000007110">
    <property type="component" value="Unassembled WGS sequence"/>
</dbReference>
<evidence type="ECO:0000313" key="4">
    <source>
        <dbReference type="EnsemblMetazoa" id="XP_030841265"/>
    </source>
</evidence>
<dbReference type="PANTHER" id="PTHR10133">
    <property type="entry name" value="DNA POLYMERASE I"/>
    <property type="match status" value="1"/>
</dbReference>
<dbReference type="InterPro" id="IPR002298">
    <property type="entry name" value="DNA_polymerase_A"/>
</dbReference>